<evidence type="ECO:0000313" key="5">
    <source>
        <dbReference type="Proteomes" id="UP001342314"/>
    </source>
</evidence>
<comment type="similarity">
    <text evidence="1">Belongs to the cyclin family.</text>
</comment>
<feature type="compositionally biased region" description="Basic and acidic residues" evidence="2">
    <location>
        <begin position="509"/>
        <end position="531"/>
    </location>
</feature>
<dbReference type="AlphaFoldDB" id="A0AAV5GEN0"/>
<dbReference type="InterPro" id="IPR006671">
    <property type="entry name" value="Cyclin_N"/>
</dbReference>
<dbReference type="Pfam" id="PF00134">
    <property type="entry name" value="Cyclin_N"/>
    <property type="match status" value="1"/>
</dbReference>
<evidence type="ECO:0000259" key="3">
    <source>
        <dbReference type="SMART" id="SM00385"/>
    </source>
</evidence>
<keyword evidence="5" id="KW-1185">Reference proteome</keyword>
<dbReference type="SUPFAM" id="SSF47954">
    <property type="entry name" value="Cyclin-like"/>
    <property type="match status" value="2"/>
</dbReference>
<dbReference type="Gene3D" id="1.10.472.10">
    <property type="entry name" value="Cyclin-like"/>
    <property type="match status" value="2"/>
</dbReference>
<feature type="compositionally biased region" description="Basic and acidic residues" evidence="2">
    <location>
        <begin position="544"/>
        <end position="562"/>
    </location>
</feature>
<dbReference type="GO" id="GO:0006357">
    <property type="term" value="P:regulation of transcription by RNA polymerase II"/>
    <property type="evidence" value="ECO:0007669"/>
    <property type="project" value="InterPro"/>
</dbReference>
<organism evidence="4 5">
    <name type="scientific">Rhodotorula paludigena</name>
    <dbReference type="NCBI Taxonomy" id="86838"/>
    <lineage>
        <taxon>Eukaryota</taxon>
        <taxon>Fungi</taxon>
        <taxon>Dikarya</taxon>
        <taxon>Basidiomycota</taxon>
        <taxon>Pucciniomycotina</taxon>
        <taxon>Microbotryomycetes</taxon>
        <taxon>Sporidiobolales</taxon>
        <taxon>Sporidiobolaceae</taxon>
        <taxon>Rhodotorula</taxon>
    </lineage>
</organism>
<dbReference type="PANTHER" id="PTHR10026">
    <property type="entry name" value="CYCLIN"/>
    <property type="match status" value="1"/>
</dbReference>
<evidence type="ECO:0000256" key="1">
    <source>
        <dbReference type="RuleBase" id="RU000383"/>
    </source>
</evidence>
<dbReference type="InterPro" id="IPR036915">
    <property type="entry name" value="Cyclin-like_sf"/>
</dbReference>
<protein>
    <recommendedName>
        <fullName evidence="3">Cyclin-like domain-containing protein</fullName>
    </recommendedName>
</protein>
<name>A0AAV5GEN0_9BASI</name>
<accession>A0AAV5GEN0</accession>
<feature type="region of interest" description="Disordered" evidence="2">
    <location>
        <begin position="464"/>
        <end position="570"/>
    </location>
</feature>
<gene>
    <name evidence="4" type="ORF">Rhopal_001314-T1</name>
</gene>
<reference evidence="4 5" key="1">
    <citation type="submission" date="2021-12" db="EMBL/GenBank/DDBJ databases">
        <title>High titer production of polyol ester of fatty acids by Rhodotorula paludigena BS15 towards product separation-free biomass refinery.</title>
        <authorList>
            <person name="Mano J."/>
            <person name="Ono H."/>
            <person name="Tanaka T."/>
            <person name="Naito K."/>
            <person name="Sushida H."/>
            <person name="Ike M."/>
            <person name="Tokuyasu K."/>
            <person name="Kitaoka M."/>
        </authorList>
    </citation>
    <scope>NUCLEOTIDE SEQUENCE [LARGE SCALE GENOMIC DNA]</scope>
    <source>
        <strain evidence="4 5">BS15</strain>
    </source>
</reference>
<keyword evidence="1" id="KW-0195">Cyclin</keyword>
<comment type="caution">
    <text evidence="4">The sequence shown here is derived from an EMBL/GenBank/DDBJ whole genome shotgun (WGS) entry which is preliminary data.</text>
</comment>
<dbReference type="GO" id="GO:0016538">
    <property type="term" value="F:cyclin-dependent protein serine/threonine kinase regulator activity"/>
    <property type="evidence" value="ECO:0007669"/>
    <property type="project" value="InterPro"/>
</dbReference>
<evidence type="ECO:0000313" key="4">
    <source>
        <dbReference type="EMBL" id="GJN88349.1"/>
    </source>
</evidence>
<evidence type="ECO:0000256" key="2">
    <source>
        <dbReference type="SAM" id="MobiDB-lite"/>
    </source>
</evidence>
<dbReference type="Proteomes" id="UP001342314">
    <property type="component" value="Unassembled WGS sequence"/>
</dbReference>
<feature type="domain" description="Cyclin-like" evidence="3">
    <location>
        <begin position="74"/>
        <end position="176"/>
    </location>
</feature>
<dbReference type="InterPro" id="IPR043198">
    <property type="entry name" value="Cyclin/Ssn8"/>
</dbReference>
<proteinExistence type="inferred from homology"/>
<feature type="compositionally biased region" description="Low complexity" evidence="2">
    <location>
        <begin position="380"/>
        <end position="402"/>
    </location>
</feature>
<dbReference type="SMART" id="SM00385">
    <property type="entry name" value="CYCLIN"/>
    <property type="match status" value="1"/>
</dbReference>
<dbReference type="InterPro" id="IPR013763">
    <property type="entry name" value="Cyclin-like_dom"/>
</dbReference>
<sequence>MQLVGVPPPQRAASPPAAPPLAVTRDYRPYYAPLEVEHLVHLHASTRSADPANPDERVVLSDARIHHYRQLACGFIERVANRLGFPRRTIATAQDLYHRFHLHFALNEFAYQDVSLSALLVASKLEDTLKKLREIQIAAWQVTNLLEGGNGMGEGDVAVQEAHRPHLIGIERLILQTICFNFNLHRSLDPVDPTTLLPSAAASASNDALLAAATLAAPPPTRDAFAYLLRLVQALPSLPLPLVREPSPSTTSDATAPPAPSSYHEAVLKSLTFAAFLLLTDLHRTLVPLSYPPHTCAAACVWLAGFVLAAAGAGAEDASAAAGEDDVWDEEMGRNWARTCESETEDIDDISQALLDLLISLCPSPPVSASSSLAPGPSPLFSPASLASPSEPSSQPNGSSSSTAQPKAPSTGLSERDKHLLATGVPNIFSHPALLAAAPNSAAGAAGGLTSVDALTTLKIRVRAARARHPPSSPTAKRAPDDLGPDDTEPELKRAKRWAALDAGLADVGRQRDDKLQRERVRAEERAEREAASAAAGTGGAGEGRTEEDAERERRERRERGKPGSVRYRF</sequence>
<dbReference type="EMBL" id="BQKY01000003">
    <property type="protein sequence ID" value="GJN88349.1"/>
    <property type="molecule type" value="Genomic_DNA"/>
</dbReference>
<feature type="region of interest" description="Disordered" evidence="2">
    <location>
        <begin position="380"/>
        <end position="414"/>
    </location>
</feature>